<evidence type="ECO:0000256" key="13">
    <source>
        <dbReference type="ARBA" id="ARBA00047272"/>
    </source>
</evidence>
<evidence type="ECO:0000256" key="3">
    <source>
        <dbReference type="ARBA" id="ARBA00022527"/>
    </source>
</evidence>
<sequence length="365" mass="42209">MFTGTLRVKIHEAASLRPTDFQKRHNVTFGKLGDATQQLLDPYVSIDVDEKFIDKSTTKKQTNDPKWDESFIHEVENASTLGITIFHQALPSDVFVANCTIPFDDVFERQEQEQQEFWVDLEPEGKIKIRVDVKWTQESTPKKEVSRRQITTTAKDQPFLNRRRGAMRRRVHQVNGHKFMATFLRQPTFCSHCLCTCVVHKRCHLSVVTKCPKKKDEQNKAQQEIVQRFNVNVPHRFAVHSFKRLTFCDHCGSLLYGIFRQGLKCEVCSMNIHRRCQENVANNCGINTKQLAEILSEMGITMDKTPPRKTRRSARDALNFDTEFTKEEPVLTPVPNDIVRCINQEEFAGFSFTNAEFGPERKIVC</sequence>
<evidence type="ECO:0000256" key="5">
    <source>
        <dbReference type="ARBA" id="ARBA00022679"/>
    </source>
</evidence>
<evidence type="ECO:0000256" key="6">
    <source>
        <dbReference type="ARBA" id="ARBA00022723"/>
    </source>
</evidence>
<accession>A0A336LXE4</accession>
<dbReference type="EMBL" id="UFQT01000280">
    <property type="protein sequence ID" value="SSX22716.1"/>
    <property type="molecule type" value="Genomic_DNA"/>
</dbReference>
<evidence type="ECO:0000256" key="8">
    <source>
        <dbReference type="ARBA" id="ARBA00022741"/>
    </source>
</evidence>
<proteinExistence type="inferred from homology"/>
<evidence type="ECO:0000256" key="9">
    <source>
        <dbReference type="ARBA" id="ARBA00022771"/>
    </source>
</evidence>
<dbReference type="GO" id="GO:0005524">
    <property type="term" value="F:ATP binding"/>
    <property type="evidence" value="ECO:0007669"/>
    <property type="project" value="UniProtKB-KW"/>
</dbReference>
<organism evidence="17">
    <name type="scientific">Culicoides sonorensis</name>
    <name type="common">Biting midge</name>
    <dbReference type="NCBI Taxonomy" id="179676"/>
    <lineage>
        <taxon>Eukaryota</taxon>
        <taxon>Metazoa</taxon>
        <taxon>Ecdysozoa</taxon>
        <taxon>Arthropoda</taxon>
        <taxon>Hexapoda</taxon>
        <taxon>Insecta</taxon>
        <taxon>Pterygota</taxon>
        <taxon>Neoptera</taxon>
        <taxon>Endopterygota</taxon>
        <taxon>Diptera</taxon>
        <taxon>Nematocera</taxon>
        <taxon>Chironomoidea</taxon>
        <taxon>Ceratopogonidae</taxon>
        <taxon>Ceratopogoninae</taxon>
        <taxon>Culicoides</taxon>
        <taxon>Monoculicoides</taxon>
    </lineage>
</organism>
<evidence type="ECO:0000313" key="17">
    <source>
        <dbReference type="EMBL" id="SSX22716.1"/>
    </source>
</evidence>
<evidence type="ECO:0000256" key="10">
    <source>
        <dbReference type="ARBA" id="ARBA00022777"/>
    </source>
</evidence>
<keyword evidence="12" id="KW-0067">ATP-binding</keyword>
<evidence type="ECO:0000259" key="15">
    <source>
        <dbReference type="PROSITE" id="PS50004"/>
    </source>
</evidence>
<evidence type="ECO:0000256" key="2">
    <source>
        <dbReference type="ARBA" id="ARBA00012429"/>
    </source>
</evidence>
<dbReference type="GO" id="GO:0005829">
    <property type="term" value="C:cytosol"/>
    <property type="evidence" value="ECO:0007669"/>
    <property type="project" value="TreeGrafter"/>
</dbReference>
<dbReference type="SMART" id="SM00109">
    <property type="entry name" value="C1"/>
    <property type="match status" value="2"/>
</dbReference>
<dbReference type="AlphaFoldDB" id="A0A336LXE4"/>
<dbReference type="GO" id="GO:0035556">
    <property type="term" value="P:intracellular signal transduction"/>
    <property type="evidence" value="ECO:0007669"/>
    <property type="project" value="TreeGrafter"/>
</dbReference>
<keyword evidence="3" id="KW-0723">Serine/threonine-protein kinase</keyword>
<dbReference type="InterPro" id="IPR002219">
    <property type="entry name" value="PKC_DAG/PE"/>
</dbReference>
<dbReference type="CDD" id="cd20838">
    <property type="entry name" value="C1_nPKC_epsilon-like_rpt2"/>
    <property type="match status" value="1"/>
</dbReference>
<dbReference type="Pfam" id="PF00130">
    <property type="entry name" value="C1_1"/>
    <property type="match status" value="1"/>
</dbReference>
<dbReference type="GO" id="GO:0008270">
    <property type="term" value="F:zinc ion binding"/>
    <property type="evidence" value="ECO:0007669"/>
    <property type="project" value="UniProtKB-KW"/>
</dbReference>
<evidence type="ECO:0000256" key="11">
    <source>
        <dbReference type="ARBA" id="ARBA00022833"/>
    </source>
</evidence>
<dbReference type="GO" id="GO:0007200">
    <property type="term" value="P:phospholipase C-activating G protein-coupled receptor signaling pathway"/>
    <property type="evidence" value="ECO:0007669"/>
    <property type="project" value="TreeGrafter"/>
</dbReference>
<dbReference type="Pfam" id="PF00433">
    <property type="entry name" value="Pkinase_C"/>
    <property type="match status" value="1"/>
</dbReference>
<evidence type="ECO:0000256" key="4">
    <source>
        <dbReference type="ARBA" id="ARBA00022553"/>
    </source>
</evidence>
<dbReference type="PROSITE" id="PS00479">
    <property type="entry name" value="ZF_DAG_PE_1"/>
    <property type="match status" value="1"/>
</dbReference>
<comment type="similarity">
    <text evidence="1">Belongs to the protein kinase superfamily. AGC Ser/Thr protein kinase family. PKC subfamily.</text>
</comment>
<dbReference type="InterPro" id="IPR020454">
    <property type="entry name" value="DAG/PE-bd"/>
</dbReference>
<dbReference type="GO" id="GO:0016020">
    <property type="term" value="C:membrane"/>
    <property type="evidence" value="ECO:0007669"/>
    <property type="project" value="UniProtKB-SubCell"/>
</dbReference>
<keyword evidence="4" id="KW-0597">Phosphoprotein</keyword>
<evidence type="ECO:0000256" key="12">
    <source>
        <dbReference type="ARBA" id="ARBA00022840"/>
    </source>
</evidence>
<evidence type="ECO:0000259" key="16">
    <source>
        <dbReference type="PROSITE" id="PS50081"/>
    </source>
</evidence>
<protein>
    <recommendedName>
        <fullName evidence="2">protein kinase C</fullName>
        <ecNumber evidence="2">2.7.11.13</ecNumber>
    </recommendedName>
</protein>
<dbReference type="SMART" id="SM00133">
    <property type="entry name" value="S_TK_X"/>
    <property type="match status" value="1"/>
</dbReference>
<feature type="domain" description="Phorbol-ester/DAG-type" evidence="16">
    <location>
        <begin position="234"/>
        <end position="284"/>
    </location>
</feature>
<gene>
    <name evidence="17" type="primary">CSON007437</name>
</gene>
<dbReference type="SUPFAM" id="SSF57889">
    <property type="entry name" value="Cysteine-rich domain"/>
    <property type="match status" value="1"/>
</dbReference>
<dbReference type="PRINTS" id="PR00008">
    <property type="entry name" value="DAGPEDOMAIN"/>
</dbReference>
<keyword evidence="6" id="KW-0479">Metal-binding</keyword>
<comment type="catalytic activity">
    <reaction evidence="14">
        <text>L-seryl-[protein] + ATP = O-phospho-L-seryl-[protein] + ADP + H(+)</text>
        <dbReference type="Rhea" id="RHEA:17989"/>
        <dbReference type="Rhea" id="RHEA-COMP:9863"/>
        <dbReference type="Rhea" id="RHEA-COMP:11604"/>
        <dbReference type="ChEBI" id="CHEBI:15378"/>
        <dbReference type="ChEBI" id="CHEBI:29999"/>
        <dbReference type="ChEBI" id="CHEBI:30616"/>
        <dbReference type="ChEBI" id="CHEBI:83421"/>
        <dbReference type="ChEBI" id="CHEBI:456216"/>
        <dbReference type="EC" id="2.7.11.13"/>
    </reaction>
</comment>
<dbReference type="FunFam" id="3.30.60.20:FF:000003">
    <property type="entry name" value="Protein kinase C delta"/>
    <property type="match status" value="1"/>
</dbReference>
<evidence type="ECO:0000256" key="7">
    <source>
        <dbReference type="ARBA" id="ARBA00022737"/>
    </source>
</evidence>
<dbReference type="PANTHER" id="PTHR22968">
    <property type="entry name" value="PROTEIN KINASE C, MU"/>
    <property type="match status" value="1"/>
</dbReference>
<dbReference type="PANTHER" id="PTHR22968:SF26">
    <property type="entry name" value="SERINE_THREONINE-PROTEIN KINASE D3"/>
    <property type="match status" value="1"/>
</dbReference>
<keyword evidence="5" id="KW-0808">Transferase</keyword>
<comment type="catalytic activity">
    <reaction evidence="13">
        <text>L-threonyl-[protein] + ATP = O-phospho-L-threonyl-[protein] + ADP + H(+)</text>
        <dbReference type="Rhea" id="RHEA:46608"/>
        <dbReference type="Rhea" id="RHEA-COMP:11060"/>
        <dbReference type="Rhea" id="RHEA-COMP:11605"/>
        <dbReference type="ChEBI" id="CHEBI:15378"/>
        <dbReference type="ChEBI" id="CHEBI:30013"/>
        <dbReference type="ChEBI" id="CHEBI:30616"/>
        <dbReference type="ChEBI" id="CHEBI:61977"/>
        <dbReference type="ChEBI" id="CHEBI:456216"/>
        <dbReference type="EC" id="2.7.11.13"/>
    </reaction>
</comment>
<dbReference type="VEuPathDB" id="VectorBase:CSON007437"/>
<keyword evidence="10" id="KW-0418">Kinase</keyword>
<dbReference type="SUPFAM" id="SSF49562">
    <property type="entry name" value="C2 domain (Calcium/lipid-binding domain, CaLB)"/>
    <property type="match status" value="1"/>
</dbReference>
<keyword evidence="8" id="KW-0547">Nucleotide-binding</keyword>
<dbReference type="InterPro" id="IPR017892">
    <property type="entry name" value="Pkinase_C"/>
</dbReference>
<dbReference type="EC" id="2.7.11.13" evidence="2"/>
<dbReference type="Gene3D" id="3.30.200.20">
    <property type="entry name" value="Phosphorylase Kinase, domain 1"/>
    <property type="match status" value="1"/>
</dbReference>
<dbReference type="CDD" id="cd04014">
    <property type="entry name" value="C2_PKC_epsilon"/>
    <property type="match status" value="1"/>
</dbReference>
<name>A0A336LXE4_CULSO</name>
<dbReference type="InterPro" id="IPR046349">
    <property type="entry name" value="C1-like_sf"/>
</dbReference>
<keyword evidence="7" id="KW-0677">Repeat</keyword>
<dbReference type="Gene3D" id="2.60.40.150">
    <property type="entry name" value="C2 domain"/>
    <property type="match status" value="1"/>
</dbReference>
<feature type="domain" description="C2" evidence="15">
    <location>
        <begin position="1"/>
        <end position="119"/>
    </location>
</feature>
<dbReference type="InterPro" id="IPR035892">
    <property type="entry name" value="C2_domain_sf"/>
</dbReference>
<dbReference type="InterPro" id="IPR000961">
    <property type="entry name" value="AGC-kinase_C"/>
</dbReference>
<dbReference type="GO" id="GO:0004697">
    <property type="term" value="F:diacylglycerol-dependent serine/threonine kinase activity"/>
    <property type="evidence" value="ECO:0007669"/>
    <property type="project" value="UniProtKB-EC"/>
</dbReference>
<keyword evidence="11" id="KW-0862">Zinc</keyword>
<dbReference type="PROSITE" id="PS50081">
    <property type="entry name" value="ZF_DAG_PE_2"/>
    <property type="match status" value="1"/>
</dbReference>
<dbReference type="Pfam" id="PF00168">
    <property type="entry name" value="C2"/>
    <property type="match status" value="1"/>
</dbReference>
<evidence type="ECO:0000256" key="14">
    <source>
        <dbReference type="ARBA" id="ARBA00047470"/>
    </source>
</evidence>
<dbReference type="FunFam" id="2.60.40.150:FF:000056">
    <property type="entry name" value="Protein kinase C epsilon"/>
    <property type="match status" value="1"/>
</dbReference>
<evidence type="ECO:0000256" key="1">
    <source>
        <dbReference type="ARBA" id="ARBA00005490"/>
    </source>
</evidence>
<keyword evidence="9" id="KW-0863">Zinc-finger</keyword>
<dbReference type="InterPro" id="IPR000008">
    <property type="entry name" value="C2_dom"/>
</dbReference>
<reference evidence="17" key="1">
    <citation type="submission" date="2018-07" db="EMBL/GenBank/DDBJ databases">
        <authorList>
            <person name="Quirk P.G."/>
            <person name="Krulwich T.A."/>
        </authorList>
    </citation>
    <scope>NUCLEOTIDE SEQUENCE</scope>
</reference>
<dbReference type="Gene3D" id="3.30.60.20">
    <property type="match status" value="1"/>
</dbReference>
<dbReference type="SMART" id="SM00239">
    <property type="entry name" value="C2"/>
    <property type="match status" value="1"/>
</dbReference>
<dbReference type="PROSITE" id="PS50004">
    <property type="entry name" value="C2"/>
    <property type="match status" value="1"/>
</dbReference>